<evidence type="ECO:0000259" key="1">
    <source>
        <dbReference type="Pfam" id="PF14613"/>
    </source>
</evidence>
<evidence type="ECO:0000259" key="2">
    <source>
        <dbReference type="Pfam" id="PF19343"/>
    </source>
</evidence>
<keyword evidence="4" id="KW-1185">Reference proteome</keyword>
<dbReference type="STRING" id="945553.A0A0D2KLH1"/>
<dbReference type="PANTHER" id="PTHR31138:SF1">
    <property type="entry name" value="PDZ DOMAIN-CONTAINING PROTEIN"/>
    <property type="match status" value="1"/>
</dbReference>
<feature type="domain" description="HAM1-like C-terminal" evidence="1">
    <location>
        <begin position="594"/>
        <end position="678"/>
    </location>
</feature>
<dbReference type="Pfam" id="PF19343">
    <property type="entry name" value="HAM1_N"/>
    <property type="match status" value="2"/>
</dbReference>
<feature type="domain" description="HAM1-like N-terminal" evidence="2">
    <location>
        <begin position="6"/>
        <end position="191"/>
    </location>
</feature>
<dbReference type="Pfam" id="PF14613">
    <property type="entry name" value="HAM1_C"/>
    <property type="match status" value="1"/>
</dbReference>
<proteinExistence type="predicted"/>
<dbReference type="OrthoDB" id="19394at2759"/>
<dbReference type="InterPro" id="IPR027842">
    <property type="entry name" value="HAM1-like_C"/>
</dbReference>
<dbReference type="PANTHER" id="PTHR31138">
    <property type="entry name" value="CHROMOSOME 19, WHOLE GENOME SHOTGUN SEQUENCE"/>
    <property type="match status" value="1"/>
</dbReference>
<dbReference type="OMA" id="SFWYKDK"/>
<organism evidence="3 4">
    <name type="scientific">Hypholoma sublateritium (strain FD-334 SS-4)</name>
    <dbReference type="NCBI Taxonomy" id="945553"/>
    <lineage>
        <taxon>Eukaryota</taxon>
        <taxon>Fungi</taxon>
        <taxon>Dikarya</taxon>
        <taxon>Basidiomycota</taxon>
        <taxon>Agaricomycotina</taxon>
        <taxon>Agaricomycetes</taxon>
        <taxon>Agaricomycetidae</taxon>
        <taxon>Agaricales</taxon>
        <taxon>Agaricineae</taxon>
        <taxon>Strophariaceae</taxon>
        <taxon>Hypholoma</taxon>
    </lineage>
</organism>
<accession>A0A0D2KLH1</accession>
<evidence type="ECO:0000313" key="4">
    <source>
        <dbReference type="Proteomes" id="UP000054270"/>
    </source>
</evidence>
<dbReference type="Proteomes" id="UP000054270">
    <property type="component" value="Unassembled WGS sequence"/>
</dbReference>
<dbReference type="InterPro" id="IPR045967">
    <property type="entry name" value="HAM1-like_N"/>
</dbReference>
<dbReference type="EMBL" id="KN817644">
    <property type="protein sequence ID" value="KJA15467.1"/>
    <property type="molecule type" value="Genomic_DNA"/>
</dbReference>
<dbReference type="AlphaFoldDB" id="A0A0D2KLH1"/>
<evidence type="ECO:0000313" key="3">
    <source>
        <dbReference type="EMBL" id="KJA15467.1"/>
    </source>
</evidence>
<protein>
    <submittedName>
        <fullName evidence="3">Uncharacterized protein</fullName>
    </submittedName>
</protein>
<gene>
    <name evidence="3" type="ORF">HYPSUDRAFT_149076</name>
</gene>
<name>A0A0D2KLH1_HYPSF</name>
<reference evidence="4" key="1">
    <citation type="submission" date="2014-04" db="EMBL/GenBank/DDBJ databases">
        <title>Evolutionary Origins and Diversification of the Mycorrhizal Mutualists.</title>
        <authorList>
            <consortium name="DOE Joint Genome Institute"/>
            <consortium name="Mycorrhizal Genomics Consortium"/>
            <person name="Kohler A."/>
            <person name="Kuo A."/>
            <person name="Nagy L.G."/>
            <person name="Floudas D."/>
            <person name="Copeland A."/>
            <person name="Barry K.W."/>
            <person name="Cichocki N."/>
            <person name="Veneault-Fourrey C."/>
            <person name="LaButti K."/>
            <person name="Lindquist E.A."/>
            <person name="Lipzen A."/>
            <person name="Lundell T."/>
            <person name="Morin E."/>
            <person name="Murat C."/>
            <person name="Riley R."/>
            <person name="Ohm R."/>
            <person name="Sun H."/>
            <person name="Tunlid A."/>
            <person name="Henrissat B."/>
            <person name="Grigoriev I.V."/>
            <person name="Hibbett D.S."/>
            <person name="Martin F."/>
        </authorList>
    </citation>
    <scope>NUCLEOTIDE SEQUENCE [LARGE SCALE GENOMIC DNA]</scope>
    <source>
        <strain evidence="4">FD-334 SS-4</strain>
    </source>
</reference>
<sequence>MERTSTVLAAFEAGKLPTTQQASSFIDWLAHVGLTRLEPTAHTALSAQGRVLADDVRGVLEAYKQLGTNKNSDNILQEALWHLTEGDLTTTDAAAATKDQALADITAIRRALRTLVSTLWASASSEGSSLLQDLFSVIRLALADAAGVVQGQAGAAKDSLMNIENEVQGGKRDTLGRDKERLEAEKDPKVAWQHGMDTVRDAGASVIGVGQETTSKFEEKAEKATTRLQDAFYKLVDRAQANPEYRQSLDTVFGILQDRINRMVDSAADPNTTLATFVADPTPEQHVPKALELIRTLIERLSGTQLTPLFHKLRTCSSSIAKDQELKTWFDEFFALLRKNFADVDYARSEESERKRKDLRVRWRTLLEKDKTWKDAVDAVKTEFAKVEGGLRSDADLNRLKDVHAKLGEDIEQGLVEAGQEAKTGMQAAVEQATWFWQDLFKVYIPRIMSKMGDVPIPRTEYKDAEIEFVLENLDISTLNILPSHVYIRNITDVDIQTSDKPEVGSKTALGALTHIKIQALQLALKDVSFWYKDKNAGVGPSEFTGLMGLQLPEKGIDVELKLRLIPQDQKGPQSREERKHFHVIEVARVAISDEVGFEVRDSNHAVLVTLFRPLVLARLRDALAKTLSEQLRAVVDYADGIAFDVSRRQEVFADTGLSAGASLAAAVWSELGKLEREQRAGPMDMDWTATGTGVIVEQRVTEGEGGAVRKSAFAMGAEPQILAGEKRGPLGTGSEPLGNKLARGMDVDVDVGKMKGAAEDTAKGVVKEGKRQVAGFRRSVERKRSAEVKKEGWESNAFDF</sequence>
<feature type="domain" description="HAM1-like N-terminal" evidence="2">
    <location>
        <begin position="234"/>
        <end position="564"/>
    </location>
</feature>